<comment type="caution">
    <text evidence="1">The sequence shown here is derived from an EMBL/GenBank/DDBJ whole genome shotgun (WGS) entry which is preliminary data.</text>
</comment>
<organism evidence="1 2">
    <name type="scientific">Algoriphagus aquatilis</name>
    <dbReference type="NCBI Taxonomy" id="490186"/>
    <lineage>
        <taxon>Bacteria</taxon>
        <taxon>Pseudomonadati</taxon>
        <taxon>Bacteroidota</taxon>
        <taxon>Cytophagia</taxon>
        <taxon>Cytophagales</taxon>
        <taxon>Cyclobacteriaceae</taxon>
        <taxon>Algoriphagus</taxon>
    </lineage>
</organism>
<dbReference type="InterPro" id="IPR025316">
    <property type="entry name" value="DUF4221"/>
</dbReference>
<dbReference type="Proteomes" id="UP001596163">
    <property type="component" value="Unassembled WGS sequence"/>
</dbReference>
<evidence type="ECO:0000313" key="2">
    <source>
        <dbReference type="Proteomes" id="UP001596163"/>
    </source>
</evidence>
<dbReference type="EMBL" id="JBHSKS010000002">
    <property type="protein sequence ID" value="MFC5190844.1"/>
    <property type="molecule type" value="Genomic_DNA"/>
</dbReference>
<evidence type="ECO:0000313" key="1">
    <source>
        <dbReference type="EMBL" id="MFC5190844.1"/>
    </source>
</evidence>
<accession>A0ABW0BV03</accession>
<keyword evidence="2" id="KW-1185">Reference proteome</keyword>
<dbReference type="RefSeq" id="WP_377912316.1">
    <property type="nucleotide sequence ID" value="NZ_JBHSKS010000002.1"/>
</dbReference>
<sequence length="125" mass="14475">MKNFVKLGSSYLLLTVFISCTNSNDSKVGIPFAQPVSNIAISLDNETPNFSNIFVQHYSEENEEYLFLYNDLVNRLYKYNLNDGKIIDSKDFQKEGDFGIGEPKYFKFINKDTIFFQIIVLIIFT</sequence>
<dbReference type="Pfam" id="PF13970">
    <property type="entry name" value="DUF4221"/>
    <property type="match status" value="1"/>
</dbReference>
<name>A0ABW0BV03_9BACT</name>
<proteinExistence type="predicted"/>
<protein>
    <submittedName>
        <fullName evidence="1">DUF4221 family protein</fullName>
    </submittedName>
</protein>
<dbReference type="PROSITE" id="PS51257">
    <property type="entry name" value="PROKAR_LIPOPROTEIN"/>
    <property type="match status" value="1"/>
</dbReference>
<reference evidence="2" key="1">
    <citation type="journal article" date="2019" name="Int. J. Syst. Evol. Microbiol.">
        <title>The Global Catalogue of Microorganisms (GCM) 10K type strain sequencing project: providing services to taxonomists for standard genome sequencing and annotation.</title>
        <authorList>
            <consortium name="The Broad Institute Genomics Platform"/>
            <consortium name="The Broad Institute Genome Sequencing Center for Infectious Disease"/>
            <person name="Wu L."/>
            <person name="Ma J."/>
        </authorList>
    </citation>
    <scope>NUCLEOTIDE SEQUENCE [LARGE SCALE GENOMIC DNA]</scope>
    <source>
        <strain evidence="2">CGMCC 1.7030</strain>
    </source>
</reference>
<gene>
    <name evidence="1" type="ORF">ACFPIK_03640</name>
</gene>